<evidence type="ECO:0000313" key="1">
    <source>
        <dbReference type="EMBL" id="GGI00393.1"/>
    </source>
</evidence>
<organism evidence="1 2">
    <name type="scientific">Arthrobacter liuii</name>
    <dbReference type="NCBI Taxonomy" id="1476996"/>
    <lineage>
        <taxon>Bacteria</taxon>
        <taxon>Bacillati</taxon>
        <taxon>Actinomycetota</taxon>
        <taxon>Actinomycetes</taxon>
        <taxon>Micrococcales</taxon>
        <taxon>Micrococcaceae</taxon>
        <taxon>Arthrobacter</taxon>
    </lineage>
</organism>
<dbReference type="RefSeq" id="WP_188573046.1">
    <property type="nucleotide sequence ID" value="NZ_BMFW01000026.1"/>
</dbReference>
<protein>
    <submittedName>
        <fullName evidence="1">Uncharacterized protein</fullName>
    </submittedName>
</protein>
<proteinExistence type="predicted"/>
<dbReference type="EMBL" id="BMFW01000026">
    <property type="protein sequence ID" value="GGI00393.1"/>
    <property type="molecule type" value="Genomic_DNA"/>
</dbReference>
<accession>A0ABQ2AYT6</accession>
<keyword evidence="2" id="KW-1185">Reference proteome</keyword>
<reference evidence="2" key="1">
    <citation type="journal article" date="2019" name="Int. J. Syst. Evol. Microbiol.">
        <title>The Global Catalogue of Microorganisms (GCM) 10K type strain sequencing project: providing services to taxonomists for standard genome sequencing and annotation.</title>
        <authorList>
            <consortium name="The Broad Institute Genomics Platform"/>
            <consortium name="The Broad Institute Genome Sequencing Center for Infectious Disease"/>
            <person name="Wu L."/>
            <person name="Ma J."/>
        </authorList>
    </citation>
    <scope>NUCLEOTIDE SEQUENCE [LARGE SCALE GENOMIC DNA]</scope>
    <source>
        <strain evidence="2">CGMCC 1.12778</strain>
    </source>
</reference>
<gene>
    <name evidence="1" type="ORF">GCM10007170_37430</name>
</gene>
<evidence type="ECO:0000313" key="2">
    <source>
        <dbReference type="Proteomes" id="UP000643279"/>
    </source>
</evidence>
<name>A0ABQ2AYT6_9MICC</name>
<dbReference type="Proteomes" id="UP000643279">
    <property type="component" value="Unassembled WGS sequence"/>
</dbReference>
<sequence length="111" mass="11671">MFASMPKVLGQSGIEFTVQTLETTDTDILIRVRSTEMIPGRHHASAVFPAIAGEGLTLSDNHGALAPMVQSSSSSGLFLGLVDFSYSLDAGLDLTSPLTLSSANAQLTFQL</sequence>
<comment type="caution">
    <text evidence="1">The sequence shown here is derived from an EMBL/GenBank/DDBJ whole genome shotgun (WGS) entry which is preliminary data.</text>
</comment>